<dbReference type="Proteomes" id="UP001259832">
    <property type="component" value="Unassembled WGS sequence"/>
</dbReference>
<dbReference type="PANTHER" id="PTHR31361:SF1">
    <property type="entry name" value="BETA-GLUCAN SYNTHESIS-ASSOCIATED PROTEIN KRE6-RELATED"/>
    <property type="match status" value="1"/>
</dbReference>
<evidence type="ECO:0000256" key="2">
    <source>
        <dbReference type="ARBA" id="ARBA00023136"/>
    </source>
</evidence>
<comment type="subcellular location">
    <subcellularLocation>
        <location evidence="1">Membrane</location>
    </subcellularLocation>
</comment>
<keyword evidence="2" id="KW-0472">Membrane</keyword>
<dbReference type="GO" id="GO:0005789">
    <property type="term" value="C:endoplasmic reticulum membrane"/>
    <property type="evidence" value="ECO:0007669"/>
    <property type="project" value="TreeGrafter"/>
</dbReference>
<evidence type="ECO:0000256" key="1">
    <source>
        <dbReference type="ARBA" id="ARBA00004370"/>
    </source>
</evidence>
<proteinExistence type="predicted"/>
<keyword evidence="7" id="KW-1185">Reference proteome</keyword>
<dbReference type="AlphaFoldDB" id="A0AAD9GQ08"/>
<organism evidence="6 7">
    <name type="scientific">Phytophthora citrophthora</name>
    <dbReference type="NCBI Taxonomy" id="4793"/>
    <lineage>
        <taxon>Eukaryota</taxon>
        <taxon>Sar</taxon>
        <taxon>Stramenopiles</taxon>
        <taxon>Oomycota</taxon>
        <taxon>Peronosporomycetes</taxon>
        <taxon>Peronosporales</taxon>
        <taxon>Peronosporaceae</taxon>
        <taxon>Phytophthora</taxon>
    </lineage>
</organism>
<evidence type="ECO:0000256" key="5">
    <source>
        <dbReference type="SAM" id="MobiDB-lite"/>
    </source>
</evidence>
<dbReference type="GO" id="GO:0071555">
    <property type="term" value="P:cell wall organization"/>
    <property type="evidence" value="ECO:0007669"/>
    <property type="project" value="UniProtKB-KW"/>
</dbReference>
<feature type="compositionally biased region" description="Low complexity" evidence="5">
    <location>
        <begin position="27"/>
        <end position="37"/>
    </location>
</feature>
<keyword evidence="3" id="KW-0325">Glycoprotein</keyword>
<gene>
    <name evidence="6" type="ORF">P3T76_006338</name>
</gene>
<accession>A0AAD9GQ08</accession>
<protein>
    <submittedName>
        <fullName evidence="6">Uncharacterized protein</fullName>
    </submittedName>
</protein>
<dbReference type="GO" id="GO:0015926">
    <property type="term" value="F:glucosidase activity"/>
    <property type="evidence" value="ECO:0007669"/>
    <property type="project" value="TreeGrafter"/>
</dbReference>
<dbReference type="GO" id="GO:0006078">
    <property type="term" value="P:(1-&gt;6)-beta-D-glucan biosynthetic process"/>
    <property type="evidence" value="ECO:0007669"/>
    <property type="project" value="TreeGrafter"/>
</dbReference>
<feature type="region of interest" description="Disordered" evidence="5">
    <location>
        <begin position="15"/>
        <end position="37"/>
    </location>
</feature>
<evidence type="ECO:0000313" key="7">
    <source>
        <dbReference type="Proteomes" id="UP001259832"/>
    </source>
</evidence>
<evidence type="ECO:0000256" key="4">
    <source>
        <dbReference type="ARBA" id="ARBA00023316"/>
    </source>
</evidence>
<reference evidence="6" key="1">
    <citation type="submission" date="2023-08" db="EMBL/GenBank/DDBJ databases">
        <title>Reference Genome Resource for the Citrus Pathogen Phytophthora citrophthora.</title>
        <authorList>
            <person name="Moller H."/>
            <person name="Coetzee B."/>
            <person name="Rose L.J."/>
            <person name="Van Niekerk J.M."/>
        </authorList>
    </citation>
    <scope>NUCLEOTIDE SEQUENCE</scope>
    <source>
        <strain evidence="6">STE-U-9442</strain>
    </source>
</reference>
<evidence type="ECO:0000313" key="6">
    <source>
        <dbReference type="EMBL" id="KAK1942016.1"/>
    </source>
</evidence>
<keyword evidence="4" id="KW-0961">Cell wall biogenesis/degradation</keyword>
<name>A0AAD9GQ08_9STRA</name>
<sequence>MVEEPKHVIFNVALSKSSGSKPPHATSGGDCYGDGSSSESNAICDSFPMYFKIDYIRAPHPTKQWIQDSIGSMIGDYTSTDNPGKMHSVLQNRQ</sequence>
<dbReference type="InterPro" id="IPR005629">
    <property type="entry name" value="Skn1/Kre6/Sbg1"/>
</dbReference>
<dbReference type="EMBL" id="JASMQC010000010">
    <property type="protein sequence ID" value="KAK1942016.1"/>
    <property type="molecule type" value="Genomic_DNA"/>
</dbReference>
<comment type="caution">
    <text evidence="6">The sequence shown here is derived from an EMBL/GenBank/DDBJ whole genome shotgun (WGS) entry which is preliminary data.</text>
</comment>
<evidence type="ECO:0000256" key="3">
    <source>
        <dbReference type="ARBA" id="ARBA00023180"/>
    </source>
</evidence>
<dbReference type="PANTHER" id="PTHR31361">
    <property type="entry name" value="BETA-GLUCAN SYNTHESIS-ASSOCIATED PROTEIN KRE6-RELATED"/>
    <property type="match status" value="1"/>
</dbReference>
<dbReference type="GO" id="GO:0005886">
    <property type="term" value="C:plasma membrane"/>
    <property type="evidence" value="ECO:0007669"/>
    <property type="project" value="TreeGrafter"/>
</dbReference>